<feature type="compositionally biased region" description="Basic and acidic residues" evidence="1">
    <location>
        <begin position="76"/>
        <end position="88"/>
    </location>
</feature>
<evidence type="ECO:0000313" key="3">
    <source>
        <dbReference type="Proteomes" id="UP000016930"/>
    </source>
</evidence>
<evidence type="ECO:0000313" key="2">
    <source>
        <dbReference type="EMBL" id="EMD30546.1"/>
    </source>
</evidence>
<dbReference type="Proteomes" id="UP000016930">
    <property type="component" value="Unassembled WGS sequence"/>
</dbReference>
<dbReference type="EMBL" id="KB446021">
    <property type="protein sequence ID" value="EMD30546.1"/>
    <property type="molecule type" value="Genomic_DNA"/>
</dbReference>
<accession>M2QVK3</accession>
<feature type="compositionally biased region" description="Low complexity" evidence="1">
    <location>
        <begin position="1"/>
        <end position="17"/>
    </location>
</feature>
<feature type="region of interest" description="Disordered" evidence="1">
    <location>
        <begin position="1"/>
        <end position="108"/>
    </location>
</feature>
<evidence type="ECO:0000256" key="1">
    <source>
        <dbReference type="SAM" id="MobiDB-lite"/>
    </source>
</evidence>
<name>M2QVK3_CERS8</name>
<protein>
    <submittedName>
        <fullName evidence="2">Uncharacterized protein</fullName>
    </submittedName>
</protein>
<proteinExistence type="predicted"/>
<organism evidence="2 3">
    <name type="scientific">Ceriporiopsis subvermispora (strain B)</name>
    <name type="common">White-rot fungus</name>
    <name type="synonym">Gelatoporia subvermispora</name>
    <dbReference type="NCBI Taxonomy" id="914234"/>
    <lineage>
        <taxon>Eukaryota</taxon>
        <taxon>Fungi</taxon>
        <taxon>Dikarya</taxon>
        <taxon>Basidiomycota</taxon>
        <taxon>Agaricomycotina</taxon>
        <taxon>Agaricomycetes</taxon>
        <taxon>Polyporales</taxon>
        <taxon>Gelatoporiaceae</taxon>
        <taxon>Gelatoporia</taxon>
    </lineage>
</organism>
<dbReference type="AlphaFoldDB" id="M2QVK3"/>
<dbReference type="HOGENOM" id="CLU_799255_0_0_1"/>
<gene>
    <name evidence="2" type="ORF">CERSUDRAFT_101246</name>
</gene>
<reference evidence="2 3" key="1">
    <citation type="journal article" date="2012" name="Proc. Natl. Acad. Sci. U.S.A.">
        <title>Comparative genomics of Ceriporiopsis subvermispora and Phanerochaete chrysosporium provide insight into selective ligninolysis.</title>
        <authorList>
            <person name="Fernandez-Fueyo E."/>
            <person name="Ruiz-Duenas F.J."/>
            <person name="Ferreira P."/>
            <person name="Floudas D."/>
            <person name="Hibbett D.S."/>
            <person name="Canessa P."/>
            <person name="Larrondo L.F."/>
            <person name="James T.Y."/>
            <person name="Seelenfreund D."/>
            <person name="Lobos S."/>
            <person name="Polanco R."/>
            <person name="Tello M."/>
            <person name="Honda Y."/>
            <person name="Watanabe T."/>
            <person name="Watanabe T."/>
            <person name="Ryu J.S."/>
            <person name="Kubicek C.P."/>
            <person name="Schmoll M."/>
            <person name="Gaskell J."/>
            <person name="Hammel K.E."/>
            <person name="St John F.J."/>
            <person name="Vanden Wymelenberg A."/>
            <person name="Sabat G."/>
            <person name="Splinter BonDurant S."/>
            <person name="Syed K."/>
            <person name="Yadav J.S."/>
            <person name="Doddapaneni H."/>
            <person name="Subramanian V."/>
            <person name="Lavin J.L."/>
            <person name="Oguiza J.A."/>
            <person name="Perez G."/>
            <person name="Pisabarro A.G."/>
            <person name="Ramirez L."/>
            <person name="Santoyo F."/>
            <person name="Master E."/>
            <person name="Coutinho P.M."/>
            <person name="Henrissat B."/>
            <person name="Lombard V."/>
            <person name="Magnuson J.K."/>
            <person name="Kuees U."/>
            <person name="Hori C."/>
            <person name="Igarashi K."/>
            <person name="Samejima M."/>
            <person name="Held B.W."/>
            <person name="Barry K.W."/>
            <person name="LaButti K.M."/>
            <person name="Lapidus A."/>
            <person name="Lindquist E.A."/>
            <person name="Lucas S.M."/>
            <person name="Riley R."/>
            <person name="Salamov A.A."/>
            <person name="Hoffmeister D."/>
            <person name="Schwenk D."/>
            <person name="Hadar Y."/>
            <person name="Yarden O."/>
            <person name="de Vries R.P."/>
            <person name="Wiebenga A."/>
            <person name="Stenlid J."/>
            <person name="Eastwood D."/>
            <person name="Grigoriev I.V."/>
            <person name="Berka R.M."/>
            <person name="Blanchette R.A."/>
            <person name="Kersten P."/>
            <person name="Martinez A.T."/>
            <person name="Vicuna R."/>
            <person name="Cullen D."/>
        </authorList>
    </citation>
    <scope>NUCLEOTIDE SEQUENCE [LARGE SCALE GENOMIC DNA]</scope>
    <source>
        <strain evidence="2 3">B</strain>
    </source>
</reference>
<keyword evidence="3" id="KW-1185">Reference proteome</keyword>
<sequence length="347" mass="37670">MVKIDAAATATTAATAAGPRTRMRKVHASAQPETAHRGCARPNPTIRRSDDPTPYHGPRKSSAGCTAFLGPPSGERMGDRRRCHENPTHRNSKAAVSRRSDKSTRARRAACPWRVEIAPRAAGQFERATIRLRSAWTRENDIVSARGSDRSRPRLPCRQAETRWTRITPALAMIASPPSSPSSISPRAVAVATGFVPPRARTAKLMVPGTPRYARSSAVSVLCCDEQAVNDSPFLQDDPWTGGPRRSRARVFAAATATPLESVSHRARLPPLDSLDSLSPRPRGCVAAIHLTTYPPASTRHRRPRRPPLALSLSPPDLCVRDAPGPPKSQHLEIGEVLVSRLCALPR</sequence>